<dbReference type="PANTHER" id="PTHR11733">
    <property type="entry name" value="ZINC METALLOPROTEASE FAMILY M13 NEPRILYSIN-RELATED"/>
    <property type="match status" value="1"/>
</dbReference>
<dbReference type="InterPro" id="IPR018497">
    <property type="entry name" value="Peptidase_M13_C"/>
</dbReference>
<reference evidence="10 11" key="1">
    <citation type="submission" date="2023-05" db="EMBL/GenBank/DDBJ databases">
        <title>Sedimentitalea sp. nov. JM2-8.</title>
        <authorList>
            <person name="Huang J."/>
        </authorList>
    </citation>
    <scope>NUCLEOTIDE SEQUENCE [LARGE SCALE GENOMIC DNA]</scope>
    <source>
        <strain evidence="10 11">JM2-8</strain>
    </source>
</reference>
<dbReference type="Proteomes" id="UP001227126">
    <property type="component" value="Unassembled WGS sequence"/>
</dbReference>
<evidence type="ECO:0000313" key="10">
    <source>
        <dbReference type="EMBL" id="MDK3075773.1"/>
    </source>
</evidence>
<dbReference type="EMBL" id="JASNJE010000051">
    <property type="protein sequence ID" value="MDK3075773.1"/>
    <property type="molecule type" value="Genomic_DNA"/>
</dbReference>
<evidence type="ECO:0000256" key="4">
    <source>
        <dbReference type="ARBA" id="ARBA00022723"/>
    </source>
</evidence>
<dbReference type="PANTHER" id="PTHR11733:SF167">
    <property type="entry name" value="FI17812P1-RELATED"/>
    <property type="match status" value="1"/>
</dbReference>
<dbReference type="Gene3D" id="3.40.390.10">
    <property type="entry name" value="Collagenase (Catalytic Domain)"/>
    <property type="match status" value="1"/>
</dbReference>
<dbReference type="RefSeq" id="WP_284487690.1">
    <property type="nucleotide sequence ID" value="NZ_JASNJE010000051.1"/>
</dbReference>
<evidence type="ECO:0000256" key="6">
    <source>
        <dbReference type="ARBA" id="ARBA00022833"/>
    </source>
</evidence>
<dbReference type="InterPro" id="IPR000718">
    <property type="entry name" value="Peptidase_M13"/>
</dbReference>
<evidence type="ECO:0000259" key="9">
    <source>
        <dbReference type="Pfam" id="PF05649"/>
    </source>
</evidence>
<dbReference type="InterPro" id="IPR042089">
    <property type="entry name" value="Peptidase_M13_dom_2"/>
</dbReference>
<keyword evidence="7" id="KW-0482">Metalloprotease</keyword>
<feature type="domain" description="Peptidase M13 N-terminal" evidence="9">
    <location>
        <begin position="34"/>
        <end position="414"/>
    </location>
</feature>
<comment type="similarity">
    <text evidence="2">Belongs to the peptidase M13 family.</text>
</comment>
<name>A0ABT7FKV3_9RHOB</name>
<dbReference type="PRINTS" id="PR00786">
    <property type="entry name" value="NEPRILYSIN"/>
</dbReference>
<protein>
    <submittedName>
        <fullName evidence="10">M13 family metallopeptidase</fullName>
        <ecNumber evidence="10">3.4.24.-</ecNumber>
    </submittedName>
</protein>
<keyword evidence="6" id="KW-0862">Zinc</keyword>
<dbReference type="InterPro" id="IPR024079">
    <property type="entry name" value="MetalloPept_cat_dom_sf"/>
</dbReference>
<dbReference type="InterPro" id="IPR008753">
    <property type="entry name" value="Peptidase_M13_N"/>
</dbReference>
<keyword evidence="4" id="KW-0479">Metal-binding</keyword>
<evidence type="ECO:0000256" key="5">
    <source>
        <dbReference type="ARBA" id="ARBA00022801"/>
    </source>
</evidence>
<evidence type="ECO:0000256" key="3">
    <source>
        <dbReference type="ARBA" id="ARBA00022670"/>
    </source>
</evidence>
<keyword evidence="3" id="KW-0645">Protease</keyword>
<dbReference type="CDD" id="cd08662">
    <property type="entry name" value="M13"/>
    <property type="match status" value="1"/>
</dbReference>
<dbReference type="SUPFAM" id="SSF55486">
    <property type="entry name" value="Metalloproteases ('zincins'), catalytic domain"/>
    <property type="match status" value="1"/>
</dbReference>
<dbReference type="GO" id="GO:0016787">
    <property type="term" value="F:hydrolase activity"/>
    <property type="evidence" value="ECO:0007669"/>
    <property type="project" value="UniProtKB-KW"/>
</dbReference>
<evidence type="ECO:0000313" key="11">
    <source>
        <dbReference type="Proteomes" id="UP001227126"/>
    </source>
</evidence>
<dbReference type="EC" id="3.4.24.-" evidence="10"/>
<keyword evidence="5 10" id="KW-0378">Hydrolase</keyword>
<dbReference type="Pfam" id="PF05649">
    <property type="entry name" value="Peptidase_M13_N"/>
    <property type="match status" value="1"/>
</dbReference>
<feature type="domain" description="Peptidase M13 C-terminal" evidence="8">
    <location>
        <begin position="469"/>
        <end position="672"/>
    </location>
</feature>
<gene>
    <name evidence="10" type="ORF">QO034_22205</name>
</gene>
<keyword evidence="11" id="KW-1185">Reference proteome</keyword>
<comment type="cofactor">
    <cofactor evidence="1">
        <name>Zn(2+)</name>
        <dbReference type="ChEBI" id="CHEBI:29105"/>
    </cofactor>
</comment>
<sequence>MVAGAAAAQGIDLPELGPDDLLFSVLNMDLTADPKVDFYRFAAGGWLDRVERPATEASYNFATIQQNRITQQIVAVVAKAVEGALEAPKGSPTQQVGDFFAAILDVEHRNAQGMAPLQDELDRIAAIASLDDLTRYSAHFLTISSGTILLGGLGQSGDLADSSRYAIYQGPGEAGIKARDVYTSDDNSPRRMAYRAYVNGTLMAAGYDAAEAERVTNLVLDLETALDAVQLTDAEKLDFNNINNRMSFAEAKALAPNFDGSVYLDELGMPLPEEVIVTQPDYFRALSQMLAERPLEDFKDYARFRLINKFATVLSTDFEEPQRALSEAFSGVPTLRPLAERVLGQVQKSLGHPLGHLYVDAYYDEATREKTFELIGYIVDAFAERVPSRDWISDATKAEALAKLEAFDNKVGYPETWIDYTSVEIVPDDPVANLKAVSAFEFARELAKLGGPVVLEDFNAESTLPVTMNASYNIQVNGFQITAAISQPPAFQPDADPAVRFCRFGGVIGHEATHGFDTLGRQFDADGNLRNWWTDEDTAAFIEEAKKLVAQTAETELVPGHAGNGALWVTENMADVGGIKLGYTALMNYLADHPEENVEVDGFTQAQRCFIAWAQLWAENAVEPYLINVAESGDHPPNIYRTTAPLLHFDAFYEAFGIEEGDPMWLPPEKRVNAW</sequence>
<dbReference type="Pfam" id="PF01431">
    <property type="entry name" value="Peptidase_M13"/>
    <property type="match status" value="1"/>
</dbReference>
<evidence type="ECO:0000256" key="2">
    <source>
        <dbReference type="ARBA" id="ARBA00007357"/>
    </source>
</evidence>
<organism evidence="10 11">
    <name type="scientific">Sedimentitalea xiamensis</name>
    <dbReference type="NCBI Taxonomy" id="3050037"/>
    <lineage>
        <taxon>Bacteria</taxon>
        <taxon>Pseudomonadati</taxon>
        <taxon>Pseudomonadota</taxon>
        <taxon>Alphaproteobacteria</taxon>
        <taxon>Rhodobacterales</taxon>
        <taxon>Paracoccaceae</taxon>
        <taxon>Sedimentitalea</taxon>
    </lineage>
</organism>
<evidence type="ECO:0000256" key="1">
    <source>
        <dbReference type="ARBA" id="ARBA00001947"/>
    </source>
</evidence>
<evidence type="ECO:0000259" key="8">
    <source>
        <dbReference type="Pfam" id="PF01431"/>
    </source>
</evidence>
<comment type="caution">
    <text evidence="10">The sequence shown here is derived from an EMBL/GenBank/DDBJ whole genome shotgun (WGS) entry which is preliminary data.</text>
</comment>
<accession>A0ABT7FKV3</accession>
<evidence type="ECO:0000256" key="7">
    <source>
        <dbReference type="ARBA" id="ARBA00023049"/>
    </source>
</evidence>
<dbReference type="Gene3D" id="1.10.1380.10">
    <property type="entry name" value="Neutral endopeptidase , domain2"/>
    <property type="match status" value="1"/>
</dbReference>
<dbReference type="PROSITE" id="PS51885">
    <property type="entry name" value="NEPRILYSIN"/>
    <property type="match status" value="1"/>
</dbReference>
<proteinExistence type="inferred from homology"/>